<gene>
    <name evidence="3" type="primary">LOC117647639</name>
</gene>
<dbReference type="GeneID" id="117647639"/>
<dbReference type="InterPro" id="IPR006797">
    <property type="entry name" value="PRELI/MSF1_dom"/>
</dbReference>
<dbReference type="Proteomes" id="UP000515158">
    <property type="component" value="Unplaced"/>
</dbReference>
<dbReference type="FunCoup" id="A0A6P8YZ03">
    <property type="interactions" value="1716"/>
</dbReference>
<dbReference type="OrthoDB" id="341300at2759"/>
<sequence length="214" mass="24687">MVKFYESSTVFQYNWHQVAQAFWQRYPNPHSSHVLSEDTVFREVRDNKLFTKRLLTKTNRVPKWGERFINNPKVGIIEESVVDPKTRTLTTYTRNVGYTKVMSVVEKVVYRESDDNPNCTIAVRSGWVDSQVFGFKHAIQAFGVERFRKNCQQMILGFNHVLSHLYPKHGQHETNVSSEKSSVQEAKDKLKSAAKRASDLVMPKANVMVASCQD</sequence>
<proteinExistence type="predicted"/>
<name>A0A6P8YZ03_THRPL</name>
<accession>A0A6P8YZ03</accession>
<evidence type="ECO:0000313" key="2">
    <source>
        <dbReference type="Proteomes" id="UP000515158"/>
    </source>
</evidence>
<dbReference type="CTD" id="35969"/>
<reference evidence="3" key="1">
    <citation type="submission" date="2025-08" db="UniProtKB">
        <authorList>
            <consortium name="RefSeq"/>
        </authorList>
    </citation>
    <scope>IDENTIFICATION</scope>
    <source>
        <tissue evidence="3">Total insect</tissue>
    </source>
</reference>
<dbReference type="AlphaFoldDB" id="A0A6P8YZ03"/>
<organism evidence="3">
    <name type="scientific">Thrips palmi</name>
    <name type="common">Melon thrips</name>
    <dbReference type="NCBI Taxonomy" id="161013"/>
    <lineage>
        <taxon>Eukaryota</taxon>
        <taxon>Metazoa</taxon>
        <taxon>Ecdysozoa</taxon>
        <taxon>Arthropoda</taxon>
        <taxon>Hexapoda</taxon>
        <taxon>Insecta</taxon>
        <taxon>Pterygota</taxon>
        <taxon>Neoptera</taxon>
        <taxon>Paraneoptera</taxon>
        <taxon>Thysanoptera</taxon>
        <taxon>Terebrantia</taxon>
        <taxon>Thripoidea</taxon>
        <taxon>Thripidae</taxon>
        <taxon>Thrips</taxon>
    </lineage>
</organism>
<dbReference type="InParanoid" id="A0A6P8YZ03"/>
<dbReference type="PANTHER" id="PTHR11158">
    <property type="entry name" value="MSF1/PX19 RELATED"/>
    <property type="match status" value="1"/>
</dbReference>
<dbReference type="Pfam" id="PF04707">
    <property type="entry name" value="PRELI"/>
    <property type="match status" value="1"/>
</dbReference>
<keyword evidence="2" id="KW-1185">Reference proteome</keyword>
<protein>
    <submittedName>
        <fullName evidence="3">Protein preli-like</fullName>
    </submittedName>
</protein>
<feature type="domain" description="PRELI/MSF1" evidence="1">
    <location>
        <begin position="2"/>
        <end position="170"/>
    </location>
</feature>
<evidence type="ECO:0000313" key="3">
    <source>
        <dbReference type="RefSeq" id="XP_034245398.1"/>
    </source>
</evidence>
<dbReference type="KEGG" id="tpal:117647639"/>
<dbReference type="PROSITE" id="PS50904">
    <property type="entry name" value="PRELI_MSF1"/>
    <property type="match status" value="1"/>
</dbReference>
<dbReference type="RefSeq" id="XP_034245398.1">
    <property type="nucleotide sequence ID" value="XM_034389507.1"/>
</dbReference>
<dbReference type="InterPro" id="IPR037365">
    <property type="entry name" value="Slowmo/Ups"/>
</dbReference>
<dbReference type="GO" id="GO:0005758">
    <property type="term" value="C:mitochondrial intermembrane space"/>
    <property type="evidence" value="ECO:0007669"/>
    <property type="project" value="InterPro"/>
</dbReference>
<evidence type="ECO:0000259" key="1">
    <source>
        <dbReference type="PROSITE" id="PS50904"/>
    </source>
</evidence>